<evidence type="ECO:0000259" key="4">
    <source>
        <dbReference type="PROSITE" id="PS50222"/>
    </source>
</evidence>
<dbReference type="Gene3D" id="1.10.238.10">
    <property type="entry name" value="EF-hand"/>
    <property type="match status" value="1"/>
</dbReference>
<dbReference type="OrthoDB" id="347489at2759"/>
<feature type="transmembrane region" description="Helical" evidence="2">
    <location>
        <begin position="305"/>
        <end position="327"/>
    </location>
</feature>
<dbReference type="PROSITE" id="PS50222">
    <property type="entry name" value="EF_HAND_2"/>
    <property type="match status" value="1"/>
</dbReference>
<evidence type="ECO:0000313" key="5">
    <source>
        <dbReference type="Proteomes" id="UP000515125"/>
    </source>
</evidence>
<evidence type="ECO:0000313" key="6">
    <source>
        <dbReference type="RefSeq" id="XP_026190059.1"/>
    </source>
</evidence>
<keyword evidence="2" id="KW-0812">Transmembrane</keyword>
<gene>
    <name evidence="6" type="primary">LOC113146556</name>
</gene>
<feature type="transmembrane region" description="Helical" evidence="2">
    <location>
        <begin position="102"/>
        <end position="125"/>
    </location>
</feature>
<organism evidence="5 6">
    <name type="scientific">Cyclospora cayetanensis</name>
    <dbReference type="NCBI Taxonomy" id="88456"/>
    <lineage>
        <taxon>Eukaryota</taxon>
        <taxon>Sar</taxon>
        <taxon>Alveolata</taxon>
        <taxon>Apicomplexa</taxon>
        <taxon>Conoidasida</taxon>
        <taxon>Coccidia</taxon>
        <taxon>Eucoccidiorida</taxon>
        <taxon>Eimeriorina</taxon>
        <taxon>Eimeriidae</taxon>
        <taxon>Cyclospora</taxon>
    </lineage>
</organism>
<feature type="transmembrane region" description="Helical" evidence="2">
    <location>
        <begin position="398"/>
        <end position="419"/>
    </location>
</feature>
<dbReference type="InterPro" id="IPR002048">
    <property type="entry name" value="EF_hand_dom"/>
</dbReference>
<dbReference type="InterPro" id="IPR011992">
    <property type="entry name" value="EF-hand-dom_pair"/>
</dbReference>
<keyword evidence="2" id="KW-1133">Transmembrane helix</keyword>
<feature type="transmembrane region" description="Helical" evidence="2">
    <location>
        <begin position="61"/>
        <end position="81"/>
    </location>
</feature>
<feature type="domain" description="EF-hand" evidence="4">
    <location>
        <begin position="500"/>
        <end position="535"/>
    </location>
</feature>
<evidence type="ECO:0000256" key="3">
    <source>
        <dbReference type="SAM" id="SignalP"/>
    </source>
</evidence>
<evidence type="ECO:0000256" key="2">
    <source>
        <dbReference type="SAM" id="Phobius"/>
    </source>
</evidence>
<keyword evidence="3" id="KW-0732">Signal</keyword>
<keyword evidence="1" id="KW-0106">Calcium</keyword>
<proteinExistence type="predicted"/>
<dbReference type="AlphaFoldDB" id="A0A6P6RR71"/>
<accession>A0A6P6RR71</accession>
<dbReference type="PROSITE" id="PS00018">
    <property type="entry name" value="EF_HAND_1"/>
    <property type="match status" value="1"/>
</dbReference>
<keyword evidence="2" id="KW-0472">Membrane</keyword>
<feature type="transmembrane region" description="Helical" evidence="2">
    <location>
        <begin position="279"/>
        <end position="298"/>
    </location>
</feature>
<dbReference type="InterPro" id="IPR018247">
    <property type="entry name" value="EF_Hand_1_Ca_BS"/>
</dbReference>
<dbReference type="Proteomes" id="UP000515125">
    <property type="component" value="Unplaced"/>
</dbReference>
<reference evidence="6" key="1">
    <citation type="submission" date="2025-08" db="UniProtKB">
        <authorList>
            <consortium name="RefSeq"/>
        </authorList>
    </citation>
    <scope>IDENTIFICATION</scope>
</reference>
<name>A0A6P6RR71_9EIME</name>
<dbReference type="SUPFAM" id="SSF47473">
    <property type="entry name" value="EF-hand"/>
    <property type="match status" value="1"/>
</dbReference>
<feature type="signal peptide" evidence="3">
    <location>
        <begin position="1"/>
        <end position="24"/>
    </location>
</feature>
<evidence type="ECO:0000256" key="1">
    <source>
        <dbReference type="ARBA" id="ARBA00022837"/>
    </source>
</evidence>
<protein>
    <submittedName>
        <fullName evidence="6">Uncharacterized protein LOC113146556</fullName>
    </submittedName>
</protein>
<feature type="transmembrane region" description="Helical" evidence="2">
    <location>
        <begin position="431"/>
        <end position="451"/>
    </location>
</feature>
<dbReference type="GO" id="GO:0005509">
    <property type="term" value="F:calcium ion binding"/>
    <property type="evidence" value="ECO:0007669"/>
    <property type="project" value="InterPro"/>
</dbReference>
<sequence length="768" mass="86628">MGWRCDRVIALACVQLAFCLGVHAHMQESGSIRSQGPFRFVFAQLEEASKKESHEEFIENWLLTGLFIVIIISSIIFEVLVELLQECLRHRGLHKLQDMLTCAFKELTILGFISLFLYCATRLGAVRKLNDKYLGVSKTEEVAIQEAEAHGEVPYPPTHLTETFETIHVLIFMIMVAFIVQVAVLTAVGYRTMKELEYLDAKTSDDLRKDVTSLLEGGYGYKGSVRKALEHWGIKRRFISATNPLMPKPRRPEPGFPKFSFAAYLIHCFGESLSVMIELPPSILVLTLLIVVLLRPALSLPGREIIIFMVIAAFGLLLLTCLAYAFLKFADAKVRPDSGALVPLFSSQAVDPEASDKAFHCPIDDRPLATMKDWPRKHVVNRAAALFPFGNPRYYRRLLQLLLFFHAAYTAILLMCFFAQEHGSRYIWWKNAYWAYPLTLVPLCVSFIFWARLLKTFTTVFHVDFLANPTTIREVEAEQDKAVVQRDAQILEFLMHQVHHQKMLLGKLFESLDTDGNQRISLDELEKALSGMRPPISQSEILSLQQRISADGVNITEDSLCAWARRTRMKSRSSIFGEERQNHRRSSAYTQASVQCRRGKYSFNSLISTSWITLQDALGALMTDLRACAGSTACMKALRTLHMQVFRLSPPPTGQPASLEAWKHIDHKDSMKQCNTDSCNKRQRALQPRSEAEDCPCCSPKHGGISGALLSEILHFIHWKGTYRHALCPPLASSPCNSCKCLQPRSALAAAARTPPAGPVYKLFLSRE</sequence>
<keyword evidence="5" id="KW-1185">Reference proteome</keyword>
<feature type="chain" id="PRO_5028475091" evidence="3">
    <location>
        <begin position="25"/>
        <end position="768"/>
    </location>
</feature>
<dbReference type="GeneID" id="113146556"/>
<feature type="transmembrane region" description="Helical" evidence="2">
    <location>
        <begin position="167"/>
        <end position="190"/>
    </location>
</feature>
<dbReference type="RefSeq" id="XP_026190059.1">
    <property type="nucleotide sequence ID" value="XM_026334274.1"/>
</dbReference>